<dbReference type="Gene3D" id="2.40.160.100">
    <property type="match status" value="1"/>
</dbReference>
<dbReference type="EMBL" id="JBHSCR010000013">
    <property type="protein sequence ID" value="MFC4348577.1"/>
    <property type="molecule type" value="Genomic_DNA"/>
</dbReference>
<evidence type="ECO:0000313" key="4">
    <source>
        <dbReference type="Proteomes" id="UP001595776"/>
    </source>
</evidence>
<feature type="chain" id="PRO_5047264157" evidence="1">
    <location>
        <begin position="23"/>
        <end position="466"/>
    </location>
</feature>
<evidence type="ECO:0000259" key="2">
    <source>
        <dbReference type="Pfam" id="PF13372"/>
    </source>
</evidence>
<gene>
    <name evidence="3" type="ORF">ACFO5Q_12055</name>
</gene>
<keyword evidence="4" id="KW-1185">Reference proteome</keyword>
<sequence length="466" mass="51203">MPRNICLIFTFFSLIATSPTSASTESPWRLQRAIGTPDWLTVSGEHRQRLELVNGQFRPGRTGNDQALMMRTLIHAVAGRGPFKVGLELGDSRVYFNSSDTPIGGADVNTADIVQAYLSAETDSLFGTDTKAILKLGRQTLNLGSGRQVFRPGYRNVVRPLTGAYLRLDTANGDELHAFYSVPVSTLPNDRNAILDNGHAFDKELWQQRFFGLHYRRANLLGGIAPDLWGEAYLYGFRQDDRESAQTPDRRVTDIGGRLFRAPASGEWDMDVEASWRFGDQLASALPGETESLDVSANMLFAAVGYTFETVAAPRLALEYFVTGGDDDPADATYGRYERYFSDRRRDLGNTGIFGPLNAVNQEHIRLNSRMHLSTDTSLQATYAAAYLASGTDTWDSTGLRDASGDSGDFVGHLIEGTLRHWLIPGSLHLEAGGSLFVFGGFTKNVPGGPDGTRALYGFGQLTFHF</sequence>
<evidence type="ECO:0000313" key="3">
    <source>
        <dbReference type="EMBL" id="MFC4348577.1"/>
    </source>
</evidence>
<protein>
    <submittedName>
        <fullName evidence="3">Alginate export family protein</fullName>
    </submittedName>
</protein>
<dbReference type="Pfam" id="PF13372">
    <property type="entry name" value="Alginate_exp"/>
    <property type="match status" value="1"/>
</dbReference>
<keyword evidence="1" id="KW-0732">Signal</keyword>
<name>A0ABV8UBK7_9PROT</name>
<dbReference type="InterPro" id="IPR053728">
    <property type="entry name" value="Alginate_Permeability_Chnl"/>
</dbReference>
<reference evidence="4" key="1">
    <citation type="journal article" date="2019" name="Int. J. Syst. Evol. Microbiol.">
        <title>The Global Catalogue of Microorganisms (GCM) 10K type strain sequencing project: providing services to taxonomists for standard genome sequencing and annotation.</title>
        <authorList>
            <consortium name="The Broad Institute Genomics Platform"/>
            <consortium name="The Broad Institute Genome Sequencing Center for Infectious Disease"/>
            <person name="Wu L."/>
            <person name="Ma J."/>
        </authorList>
    </citation>
    <scope>NUCLEOTIDE SEQUENCE [LARGE SCALE GENOMIC DNA]</scope>
    <source>
        <strain evidence="4">CGMCC 1.15304</strain>
    </source>
</reference>
<accession>A0ABV8UBK7</accession>
<feature type="domain" description="Alginate export" evidence="2">
    <location>
        <begin position="39"/>
        <end position="447"/>
    </location>
</feature>
<feature type="signal peptide" evidence="1">
    <location>
        <begin position="1"/>
        <end position="22"/>
    </location>
</feature>
<comment type="caution">
    <text evidence="3">The sequence shown here is derived from an EMBL/GenBank/DDBJ whole genome shotgun (WGS) entry which is preliminary data.</text>
</comment>
<evidence type="ECO:0000256" key="1">
    <source>
        <dbReference type="SAM" id="SignalP"/>
    </source>
</evidence>
<proteinExistence type="predicted"/>
<dbReference type="RefSeq" id="WP_068148909.1">
    <property type="nucleotide sequence ID" value="NZ_JBHSCR010000013.1"/>
</dbReference>
<organism evidence="3 4">
    <name type="scientific">Kordiimonas lipolytica</name>
    <dbReference type="NCBI Taxonomy" id="1662421"/>
    <lineage>
        <taxon>Bacteria</taxon>
        <taxon>Pseudomonadati</taxon>
        <taxon>Pseudomonadota</taxon>
        <taxon>Alphaproteobacteria</taxon>
        <taxon>Kordiimonadales</taxon>
        <taxon>Kordiimonadaceae</taxon>
        <taxon>Kordiimonas</taxon>
    </lineage>
</organism>
<dbReference type="InterPro" id="IPR025388">
    <property type="entry name" value="Alginate_export_dom"/>
</dbReference>
<dbReference type="Proteomes" id="UP001595776">
    <property type="component" value="Unassembled WGS sequence"/>
</dbReference>